<evidence type="ECO:0000256" key="2">
    <source>
        <dbReference type="ARBA" id="ARBA00008124"/>
    </source>
</evidence>
<organism evidence="11 12">
    <name type="scientific">Seminavis robusta</name>
    <dbReference type="NCBI Taxonomy" id="568900"/>
    <lineage>
        <taxon>Eukaryota</taxon>
        <taxon>Sar</taxon>
        <taxon>Stramenopiles</taxon>
        <taxon>Ochrophyta</taxon>
        <taxon>Bacillariophyta</taxon>
        <taxon>Bacillariophyceae</taxon>
        <taxon>Bacillariophycidae</taxon>
        <taxon>Naviculales</taxon>
        <taxon>Naviculaceae</taxon>
        <taxon>Seminavis</taxon>
    </lineage>
</organism>
<evidence type="ECO:0000256" key="10">
    <source>
        <dbReference type="SAM" id="Phobius"/>
    </source>
</evidence>
<keyword evidence="7" id="KW-0333">Golgi apparatus</keyword>
<dbReference type="Proteomes" id="UP001153069">
    <property type="component" value="Unassembled WGS sequence"/>
</dbReference>
<name>A0A9N8HS34_9STRA</name>
<keyword evidence="9" id="KW-0325">Glycoprotein</keyword>
<dbReference type="GO" id="GO:0001733">
    <property type="term" value="F:galactosylceramide sulfotransferase activity"/>
    <property type="evidence" value="ECO:0007669"/>
    <property type="project" value="InterPro"/>
</dbReference>
<dbReference type="GO" id="GO:0009247">
    <property type="term" value="P:glycolipid biosynthetic process"/>
    <property type="evidence" value="ECO:0007669"/>
    <property type="project" value="InterPro"/>
</dbReference>
<protein>
    <submittedName>
        <fullName evidence="11">Galactose-3-O-sulfotransferase 2</fullName>
    </submittedName>
</protein>
<dbReference type="EMBL" id="CAICTM010001388">
    <property type="protein sequence ID" value="CAB9523212.1"/>
    <property type="molecule type" value="Genomic_DNA"/>
</dbReference>
<comment type="caution">
    <text evidence="11">The sequence shown here is derived from an EMBL/GenBank/DDBJ whole genome shotgun (WGS) entry which is preliminary data.</text>
</comment>
<dbReference type="AlphaFoldDB" id="A0A9N8HS34"/>
<dbReference type="InterPro" id="IPR009729">
    <property type="entry name" value="Gal-3-0_sulfotransfrase"/>
</dbReference>
<dbReference type="OrthoDB" id="514299at2759"/>
<accession>A0A9N8HS34</accession>
<keyword evidence="6 10" id="KW-1133">Transmembrane helix</keyword>
<evidence type="ECO:0000313" key="12">
    <source>
        <dbReference type="Proteomes" id="UP001153069"/>
    </source>
</evidence>
<dbReference type="Pfam" id="PF06990">
    <property type="entry name" value="Gal-3-0_sulfotr"/>
    <property type="match status" value="1"/>
</dbReference>
<comment type="subcellular location">
    <subcellularLocation>
        <location evidence="1">Golgi apparatus membrane</location>
        <topology evidence="1">Single-pass type II membrane protein</topology>
    </subcellularLocation>
</comment>
<evidence type="ECO:0000256" key="1">
    <source>
        <dbReference type="ARBA" id="ARBA00004323"/>
    </source>
</evidence>
<keyword evidence="3" id="KW-0808">Transferase</keyword>
<evidence type="ECO:0000256" key="9">
    <source>
        <dbReference type="ARBA" id="ARBA00023180"/>
    </source>
</evidence>
<keyword evidence="8 10" id="KW-0472">Membrane</keyword>
<evidence type="ECO:0000256" key="3">
    <source>
        <dbReference type="ARBA" id="ARBA00022679"/>
    </source>
</evidence>
<evidence type="ECO:0000256" key="7">
    <source>
        <dbReference type="ARBA" id="ARBA00023034"/>
    </source>
</evidence>
<dbReference type="PANTHER" id="PTHR14647">
    <property type="entry name" value="GALACTOSE-3-O-SULFOTRANSFERASE"/>
    <property type="match status" value="1"/>
</dbReference>
<dbReference type="InterPro" id="IPR027417">
    <property type="entry name" value="P-loop_NTPase"/>
</dbReference>
<evidence type="ECO:0000256" key="4">
    <source>
        <dbReference type="ARBA" id="ARBA00022692"/>
    </source>
</evidence>
<evidence type="ECO:0000256" key="6">
    <source>
        <dbReference type="ARBA" id="ARBA00022989"/>
    </source>
</evidence>
<evidence type="ECO:0000256" key="8">
    <source>
        <dbReference type="ARBA" id="ARBA00023136"/>
    </source>
</evidence>
<dbReference type="SUPFAM" id="SSF52540">
    <property type="entry name" value="P-loop containing nucleoside triphosphate hydrolases"/>
    <property type="match status" value="1"/>
</dbReference>
<dbReference type="GO" id="GO:0000139">
    <property type="term" value="C:Golgi membrane"/>
    <property type="evidence" value="ECO:0007669"/>
    <property type="project" value="UniProtKB-SubCell"/>
</dbReference>
<proteinExistence type="inferred from homology"/>
<evidence type="ECO:0000313" key="11">
    <source>
        <dbReference type="EMBL" id="CAB9523212.1"/>
    </source>
</evidence>
<feature type="transmembrane region" description="Helical" evidence="10">
    <location>
        <begin position="24"/>
        <end position="46"/>
    </location>
</feature>
<keyword evidence="12" id="KW-1185">Reference proteome</keyword>
<evidence type="ECO:0000256" key="5">
    <source>
        <dbReference type="ARBA" id="ARBA00022968"/>
    </source>
</evidence>
<dbReference type="PANTHER" id="PTHR14647:SF87">
    <property type="entry name" value="PUTATIVE-RELATED"/>
    <property type="match status" value="1"/>
</dbReference>
<keyword evidence="5" id="KW-0735">Signal-anchor</keyword>
<reference evidence="11" key="1">
    <citation type="submission" date="2020-06" db="EMBL/GenBank/DDBJ databases">
        <authorList>
            <consortium name="Plant Systems Biology data submission"/>
        </authorList>
    </citation>
    <scope>NUCLEOTIDE SEQUENCE</scope>
    <source>
        <strain evidence="11">D6</strain>
    </source>
</reference>
<gene>
    <name evidence="11" type="ORF">SEMRO_1390_G268620.1</name>
</gene>
<sequence>MKRIVTVFASSGPRHPSSGPRQRWLHRLVLPIFGALFAAVNVLFLFNNKNDPSTTTFITSNQAHTSQRYPFVPADVIVQCGLVEHVNLKTLPKPLTKSLGFVKPHKTGGSTVANIVNRIVWERNMTKMIPSDYTYLGWPTPFPGNYKSIESVNGSGIFRFDAVSNHAVFNADAFRTYLKEPALIFTILRDPMERAISAFHYFPPYNSGNYTWQHFIRKYKNTTYIKTWDQAVHVNPMAYALGWYHLRPPLPSDNNKSKMKGMMWTTAFDHNKSAIRDFIKKVEDEIDLVMILDHLTESLLLLKDELPQLEVTELLWSDFKISGKGASGDDTGGTNNRKSHKIYPTEAERQELSNMMLVDQMLYDHFRDKLLLRWKAKEERAPEETRQLKNGLNCLHETVTQLLATEKNRLPKRLRICLSQDSPGFTHLQSTKQQRVNVGN</sequence>
<dbReference type="Gene3D" id="3.40.50.300">
    <property type="entry name" value="P-loop containing nucleotide triphosphate hydrolases"/>
    <property type="match status" value="1"/>
</dbReference>
<keyword evidence="4 10" id="KW-0812">Transmembrane</keyword>
<comment type="similarity">
    <text evidence="2">Belongs to the galactose-3-O-sulfotransferase family.</text>
</comment>